<feature type="region of interest" description="Disordered" evidence="9">
    <location>
        <begin position="229"/>
        <end position="311"/>
    </location>
</feature>
<evidence type="ECO:0000256" key="1">
    <source>
        <dbReference type="ARBA" id="ARBA00004123"/>
    </source>
</evidence>
<proteinExistence type="predicted"/>
<evidence type="ECO:0000256" key="9">
    <source>
        <dbReference type="SAM" id="MobiDB-lite"/>
    </source>
</evidence>
<feature type="domain" description="DUF4772" evidence="10">
    <location>
        <begin position="5"/>
        <end position="109"/>
    </location>
</feature>
<dbReference type="OrthoDB" id="5950721at2759"/>
<dbReference type="CDD" id="cd20383">
    <property type="entry name" value="Tudor_53BP1"/>
    <property type="match status" value="1"/>
</dbReference>
<dbReference type="Pfam" id="PF15997">
    <property type="entry name" value="DUF4772"/>
    <property type="match status" value="1"/>
</dbReference>
<organism evidence="11 12">
    <name type="scientific">Elysia chlorotica</name>
    <name type="common">Eastern emerald elysia</name>
    <name type="synonym">Sea slug</name>
    <dbReference type="NCBI Taxonomy" id="188477"/>
    <lineage>
        <taxon>Eukaryota</taxon>
        <taxon>Metazoa</taxon>
        <taxon>Spiralia</taxon>
        <taxon>Lophotrochozoa</taxon>
        <taxon>Mollusca</taxon>
        <taxon>Gastropoda</taxon>
        <taxon>Heterobranchia</taxon>
        <taxon>Euthyneura</taxon>
        <taxon>Panpulmonata</taxon>
        <taxon>Sacoglossa</taxon>
        <taxon>Placobranchoidea</taxon>
        <taxon>Plakobranchidae</taxon>
        <taxon>Elysia</taxon>
    </lineage>
</organism>
<feature type="region of interest" description="Disordered" evidence="9">
    <location>
        <begin position="156"/>
        <end position="175"/>
    </location>
</feature>
<feature type="compositionally biased region" description="Low complexity" evidence="9">
    <location>
        <begin position="260"/>
        <end position="272"/>
    </location>
</feature>
<dbReference type="AlphaFoldDB" id="A0A3S1BMD3"/>
<name>A0A3S1BMD3_ELYCH</name>
<keyword evidence="6" id="KW-0238">DNA-binding</keyword>
<keyword evidence="12" id="KW-1185">Reference proteome</keyword>
<keyword evidence="2" id="KW-0479">Metal-binding</keyword>
<accession>A0A3S1BMD3</accession>
<evidence type="ECO:0000256" key="6">
    <source>
        <dbReference type="ARBA" id="ARBA00023125"/>
    </source>
</evidence>
<evidence type="ECO:0000256" key="5">
    <source>
        <dbReference type="ARBA" id="ARBA00023015"/>
    </source>
</evidence>
<dbReference type="STRING" id="188477.A0A3S1BMD3"/>
<dbReference type="GO" id="GO:0008270">
    <property type="term" value="F:zinc ion binding"/>
    <property type="evidence" value="ECO:0007669"/>
    <property type="project" value="UniProtKB-KW"/>
</dbReference>
<protein>
    <recommendedName>
        <fullName evidence="10">DUF4772 domain-containing protein</fullName>
    </recommendedName>
</protein>
<feature type="compositionally biased region" description="Polar residues" evidence="9">
    <location>
        <begin position="156"/>
        <end position="165"/>
    </location>
</feature>
<dbReference type="InterPro" id="IPR052253">
    <property type="entry name" value="CR1/CR2-DNA-binding_regulator"/>
</dbReference>
<dbReference type="EMBL" id="RQTK01000008">
    <property type="protein sequence ID" value="RUS91631.1"/>
    <property type="molecule type" value="Genomic_DNA"/>
</dbReference>
<feature type="region of interest" description="Disordered" evidence="9">
    <location>
        <begin position="184"/>
        <end position="208"/>
    </location>
</feature>
<dbReference type="Gene3D" id="2.30.30.140">
    <property type="match status" value="1"/>
</dbReference>
<keyword evidence="7" id="KW-0804">Transcription</keyword>
<evidence type="ECO:0000259" key="10">
    <source>
        <dbReference type="Pfam" id="PF15997"/>
    </source>
</evidence>
<dbReference type="SUPFAM" id="SSF63748">
    <property type="entry name" value="Tudor/PWWP/MBT"/>
    <property type="match status" value="1"/>
</dbReference>
<dbReference type="PANTHER" id="PTHR13006:SF9">
    <property type="entry name" value="GLUCOSE TRANSPORTER 4 ENHANCER FACTOR, ISOFORM G"/>
    <property type="match status" value="1"/>
</dbReference>
<gene>
    <name evidence="11" type="ORF">EGW08_000604</name>
</gene>
<reference evidence="11 12" key="1">
    <citation type="submission" date="2019-01" db="EMBL/GenBank/DDBJ databases">
        <title>A draft genome assembly of the solar-powered sea slug Elysia chlorotica.</title>
        <authorList>
            <person name="Cai H."/>
            <person name="Li Q."/>
            <person name="Fang X."/>
            <person name="Li J."/>
            <person name="Curtis N.E."/>
            <person name="Altenburger A."/>
            <person name="Shibata T."/>
            <person name="Feng M."/>
            <person name="Maeda T."/>
            <person name="Schwartz J.A."/>
            <person name="Shigenobu S."/>
            <person name="Lundholm N."/>
            <person name="Nishiyama T."/>
            <person name="Yang H."/>
            <person name="Hasebe M."/>
            <person name="Li S."/>
            <person name="Pierce S.K."/>
            <person name="Wang J."/>
        </authorList>
    </citation>
    <scope>NUCLEOTIDE SEQUENCE [LARGE SCALE GENOMIC DNA]</scope>
    <source>
        <strain evidence="11">EC2010</strain>
        <tissue evidence="11">Whole organism of an adult</tissue>
    </source>
</reference>
<feature type="region of interest" description="Disordered" evidence="9">
    <location>
        <begin position="506"/>
        <end position="531"/>
    </location>
</feature>
<dbReference type="InterPro" id="IPR031940">
    <property type="entry name" value="DUF4772"/>
</dbReference>
<dbReference type="GO" id="GO:0006357">
    <property type="term" value="P:regulation of transcription by RNA polymerase II"/>
    <property type="evidence" value="ECO:0007669"/>
    <property type="project" value="TreeGrafter"/>
</dbReference>
<dbReference type="SMART" id="SM01366">
    <property type="entry name" value="c-clamp"/>
    <property type="match status" value="1"/>
</dbReference>
<keyword evidence="5" id="KW-0805">Transcription regulation</keyword>
<dbReference type="GO" id="GO:0003700">
    <property type="term" value="F:DNA-binding transcription factor activity"/>
    <property type="evidence" value="ECO:0007669"/>
    <property type="project" value="TreeGrafter"/>
</dbReference>
<evidence type="ECO:0000256" key="4">
    <source>
        <dbReference type="ARBA" id="ARBA00022833"/>
    </source>
</evidence>
<evidence type="ECO:0000256" key="2">
    <source>
        <dbReference type="ARBA" id="ARBA00022723"/>
    </source>
</evidence>
<comment type="subcellular location">
    <subcellularLocation>
        <location evidence="1">Nucleus</location>
    </subcellularLocation>
</comment>
<dbReference type="PANTHER" id="PTHR13006">
    <property type="entry name" value="PAPILLOMAVIRUS REGULATORY FACTOR PRF-1"/>
    <property type="match status" value="1"/>
</dbReference>
<feature type="region of interest" description="Disordered" evidence="9">
    <location>
        <begin position="552"/>
        <end position="607"/>
    </location>
</feature>
<evidence type="ECO:0000313" key="12">
    <source>
        <dbReference type="Proteomes" id="UP000271974"/>
    </source>
</evidence>
<evidence type="ECO:0000313" key="11">
    <source>
        <dbReference type="EMBL" id="RUS91631.1"/>
    </source>
</evidence>
<dbReference type="GO" id="GO:0005634">
    <property type="term" value="C:nucleus"/>
    <property type="evidence" value="ECO:0007669"/>
    <property type="project" value="UniProtKB-SubCell"/>
</dbReference>
<keyword evidence="3" id="KW-0863">Zinc-finger</keyword>
<sequence length="638" mass="70458">MFGNKRLAKRSIVGTRVCGLWPQDGRYYPGIIQSQVSEESITSSAVYIVRFDDGFCQHVKSRCIVGPGFQPVATTTLKRGQKVFITLNGREVCGTVLCHDRDIDEVVINVRTPTGDDFDTGRKLEDVRLLESRKSARLVDQQDTDYSKLADLQLSHNASTNNTTPADVGTKKRMPSHVIDVPVMTSLDKTERPRRQQRSAVDDGNDDFRDVEMMDEKIAAMVLTSLSVSPKSPPPMYFHGHTPHREPLDGQCPYPDSHLSSSVASSGFYSGPSERDDHSPPLAPLSESAPACMGFKPPTPGASDDDSSNSSGRLLICEEEDTIYKCTWRGCKEMATTSNAIERHIRRAHFDRDSDIELTDNEEEFHYTEVDITSQSINNITRSFAAMNTSSPKENAPTVSPSADLQAEDLSRTSRKMVQSIPASRNSHAHGHHFLPRRRHISEGGHHPLTQVGSAGGSNDGVTIGQATHSHNVVGGIFAMDSTLVPKGMSSSFGSGGIFDHDYQRKFSKQSPQPQQASSVPSQASQFQEGSRASLPIAISQGQIQKSLSWQIHSSSPGGNLVSPPQRPNKLTPQERLMQHQAQSPKSSVSPSTFKATPGHHRRPRSEVRKCRKVYGMEHRDQWCTQCKWKKACTRFVD</sequence>
<evidence type="ECO:0000256" key="7">
    <source>
        <dbReference type="ARBA" id="ARBA00023163"/>
    </source>
</evidence>
<feature type="region of interest" description="Disordered" evidence="9">
    <location>
        <begin position="439"/>
        <end position="466"/>
    </location>
</feature>
<evidence type="ECO:0000256" key="3">
    <source>
        <dbReference type="ARBA" id="ARBA00022771"/>
    </source>
</evidence>
<evidence type="ECO:0000256" key="8">
    <source>
        <dbReference type="ARBA" id="ARBA00023242"/>
    </source>
</evidence>
<feature type="compositionally biased region" description="Low complexity" evidence="9">
    <location>
        <begin position="509"/>
        <end position="528"/>
    </location>
</feature>
<keyword evidence="4" id="KW-0862">Zinc</keyword>
<dbReference type="Proteomes" id="UP000271974">
    <property type="component" value="Unassembled WGS sequence"/>
</dbReference>
<dbReference type="GO" id="GO:0000978">
    <property type="term" value="F:RNA polymerase II cis-regulatory region sequence-specific DNA binding"/>
    <property type="evidence" value="ECO:0007669"/>
    <property type="project" value="TreeGrafter"/>
</dbReference>
<feature type="compositionally biased region" description="Polar residues" evidence="9">
    <location>
        <begin position="580"/>
        <end position="595"/>
    </location>
</feature>
<comment type="caution">
    <text evidence="11">The sequence shown here is derived from an EMBL/GenBank/DDBJ whole genome shotgun (WGS) entry which is preliminary data.</text>
</comment>
<keyword evidence="8" id="KW-0539">Nucleus</keyword>